<accession>A0A6A9QNA6</accession>
<proteinExistence type="predicted"/>
<evidence type="ECO:0008006" key="4">
    <source>
        <dbReference type="Google" id="ProtNLM"/>
    </source>
</evidence>
<dbReference type="AlphaFoldDB" id="A0A6A9QNA6"/>
<dbReference type="PANTHER" id="PTHR20854:SF4">
    <property type="entry name" value="INOSITOL-1-MONOPHOSPHATASE-RELATED"/>
    <property type="match status" value="1"/>
</dbReference>
<evidence type="ECO:0000256" key="1">
    <source>
        <dbReference type="PIRSR" id="PIRSR600760-2"/>
    </source>
</evidence>
<dbReference type="Proteomes" id="UP000470772">
    <property type="component" value="Unassembled WGS sequence"/>
</dbReference>
<protein>
    <recommendedName>
        <fullName evidence="4">D-fructose 1,6-bisphosphatase</fullName>
    </recommendedName>
</protein>
<name>A0A6A9QNA6_SULME</name>
<dbReference type="GO" id="GO:0006020">
    <property type="term" value="P:inositol metabolic process"/>
    <property type="evidence" value="ECO:0007669"/>
    <property type="project" value="TreeGrafter"/>
</dbReference>
<dbReference type="Gene3D" id="3.40.190.80">
    <property type="match status" value="1"/>
</dbReference>
<comment type="cofactor">
    <cofactor evidence="1">
        <name>Mg(2+)</name>
        <dbReference type="ChEBI" id="CHEBI:18420"/>
    </cofactor>
</comment>
<dbReference type="InterPro" id="IPR000760">
    <property type="entry name" value="Inositol_monophosphatase-like"/>
</dbReference>
<comment type="caution">
    <text evidence="2">The sequence shown here is derived from an EMBL/GenBank/DDBJ whole genome shotgun (WGS) entry which is preliminary data.</text>
</comment>
<feature type="binding site" evidence="1">
    <location>
        <position position="240"/>
    </location>
    <ligand>
        <name>Mg(2+)</name>
        <dbReference type="ChEBI" id="CHEBI:18420"/>
        <label>1</label>
        <note>catalytic</note>
    </ligand>
</feature>
<dbReference type="SUPFAM" id="SSF56655">
    <property type="entry name" value="Carbohydrate phosphatase"/>
    <property type="match status" value="1"/>
</dbReference>
<feature type="binding site" evidence="1">
    <location>
        <position position="116"/>
    </location>
    <ligand>
        <name>Mg(2+)</name>
        <dbReference type="ChEBI" id="CHEBI:18420"/>
        <label>1</label>
        <note>catalytic</note>
    </ligand>
</feature>
<feature type="binding site" evidence="1">
    <location>
        <position position="118"/>
    </location>
    <ligand>
        <name>Mg(2+)</name>
        <dbReference type="ChEBI" id="CHEBI:18420"/>
        <label>1</label>
        <note>catalytic</note>
    </ligand>
</feature>
<dbReference type="PRINTS" id="PR00377">
    <property type="entry name" value="IMPHPHTASES"/>
</dbReference>
<dbReference type="Gene3D" id="3.30.540.10">
    <property type="entry name" value="Fructose-1,6-Bisphosphatase, subunit A, domain 1"/>
    <property type="match status" value="1"/>
</dbReference>
<dbReference type="GO" id="GO:0007165">
    <property type="term" value="P:signal transduction"/>
    <property type="evidence" value="ECO:0007669"/>
    <property type="project" value="TreeGrafter"/>
</dbReference>
<reference evidence="2 3" key="1">
    <citation type="submission" date="2019-10" db="EMBL/GenBank/DDBJ databases">
        <title>Sequencing and Assembly of Multiple Reported Metal-Biooxidizing Members of the Extremely Thermoacidophilic Archaeal Family Sulfolobaceae.</title>
        <authorList>
            <person name="Counts J.A."/>
            <person name="Kelly R.M."/>
        </authorList>
    </citation>
    <scope>NUCLEOTIDE SEQUENCE [LARGE SCALE GENOMIC DNA]</scope>
    <source>
        <strain evidence="2 3">DSM 6482</strain>
    </source>
</reference>
<organism evidence="2 3">
    <name type="scientific">Sulfuracidifex metallicus DSM 6482 = JCM 9184</name>
    <dbReference type="NCBI Taxonomy" id="523847"/>
    <lineage>
        <taxon>Archaea</taxon>
        <taxon>Thermoproteota</taxon>
        <taxon>Thermoprotei</taxon>
        <taxon>Sulfolobales</taxon>
        <taxon>Sulfolobaceae</taxon>
        <taxon>Sulfuracidifex</taxon>
    </lineage>
</organism>
<feature type="binding site" evidence="1">
    <location>
        <position position="99"/>
    </location>
    <ligand>
        <name>Mg(2+)</name>
        <dbReference type="ChEBI" id="CHEBI:18420"/>
        <label>1</label>
        <note>catalytic</note>
    </ligand>
</feature>
<dbReference type="GO" id="GO:0008934">
    <property type="term" value="F:inositol monophosphate 1-phosphatase activity"/>
    <property type="evidence" value="ECO:0007669"/>
    <property type="project" value="TreeGrafter"/>
</dbReference>
<keyword evidence="1" id="KW-0479">Metal-binding</keyword>
<dbReference type="GO" id="GO:0046872">
    <property type="term" value="F:metal ion binding"/>
    <property type="evidence" value="ECO:0007669"/>
    <property type="project" value="UniProtKB-KW"/>
</dbReference>
<feature type="binding site" evidence="1">
    <location>
        <position position="119"/>
    </location>
    <ligand>
        <name>Mg(2+)</name>
        <dbReference type="ChEBI" id="CHEBI:18420"/>
        <label>1</label>
        <note>catalytic</note>
    </ligand>
</feature>
<dbReference type="EMBL" id="WGGD01000005">
    <property type="protein sequence ID" value="MUN29218.1"/>
    <property type="molecule type" value="Genomic_DNA"/>
</dbReference>
<dbReference type="Pfam" id="PF00459">
    <property type="entry name" value="Inositol_P"/>
    <property type="match status" value="1"/>
</dbReference>
<evidence type="ECO:0000313" key="2">
    <source>
        <dbReference type="EMBL" id="MUN29218.1"/>
    </source>
</evidence>
<sequence length="285" mass="32046">MDGLQASHNCNRSRCSSITCCVFILERKEGEEMSLRETLLDLSRNLFSYVNQVRADPNSSKIVGYHSGDTSRIADREIETFIIDYFNKKTDLKIKFVTEESGVIDRSNSDYIAVIDPLDGSSNFVMGIPWYSVSIALYERESKSMRNSVAGIIMNLTTGKAYSYDKKRAYMDGSPALDTPRVVLAYYDVDQVAQAKEIMEKVEKPFKVRTLGSASLDMSLVCEGRASLYFDIRSKLRNVDIAASTNFCIKMGFSVISQEGKPLDSSIENVERIKDWVITSKSLES</sequence>
<gene>
    <name evidence="2" type="ORF">GC250_07180</name>
</gene>
<keyword evidence="3" id="KW-1185">Reference proteome</keyword>
<dbReference type="PANTHER" id="PTHR20854">
    <property type="entry name" value="INOSITOL MONOPHOSPHATASE"/>
    <property type="match status" value="1"/>
</dbReference>
<keyword evidence="1" id="KW-0460">Magnesium</keyword>
<evidence type="ECO:0000313" key="3">
    <source>
        <dbReference type="Proteomes" id="UP000470772"/>
    </source>
</evidence>